<dbReference type="AlphaFoldDB" id="A0A6I4THB6"/>
<evidence type="ECO:0000256" key="1">
    <source>
        <dbReference type="SAM" id="Phobius"/>
    </source>
</evidence>
<accession>A0A6I4THB6</accession>
<organism evidence="2 3">
    <name type="scientific">Qipengyuania aquimaris</name>
    <dbReference type="NCBI Taxonomy" id="255984"/>
    <lineage>
        <taxon>Bacteria</taxon>
        <taxon>Pseudomonadati</taxon>
        <taxon>Pseudomonadota</taxon>
        <taxon>Alphaproteobacteria</taxon>
        <taxon>Sphingomonadales</taxon>
        <taxon>Erythrobacteraceae</taxon>
        <taxon>Qipengyuania</taxon>
    </lineage>
</organism>
<reference evidence="2 3" key="1">
    <citation type="submission" date="2019-12" db="EMBL/GenBank/DDBJ databases">
        <title>Genomic-based taxomic classification of the family Erythrobacteraceae.</title>
        <authorList>
            <person name="Xu L."/>
        </authorList>
    </citation>
    <scope>NUCLEOTIDE SEQUENCE [LARGE SCALE GENOMIC DNA]</scope>
    <source>
        <strain evidence="2 3">JCM 12189</strain>
    </source>
</reference>
<gene>
    <name evidence="2" type="ORF">GRI34_02525</name>
</gene>
<evidence type="ECO:0000313" key="3">
    <source>
        <dbReference type="Proteomes" id="UP000432727"/>
    </source>
</evidence>
<dbReference type="EMBL" id="WTYI01000001">
    <property type="protein sequence ID" value="MXO95294.1"/>
    <property type="molecule type" value="Genomic_DNA"/>
</dbReference>
<keyword evidence="3" id="KW-1185">Reference proteome</keyword>
<comment type="caution">
    <text evidence="2">The sequence shown here is derived from an EMBL/GenBank/DDBJ whole genome shotgun (WGS) entry which is preliminary data.</text>
</comment>
<keyword evidence="1" id="KW-1133">Transmembrane helix</keyword>
<feature type="transmembrane region" description="Helical" evidence="1">
    <location>
        <begin position="37"/>
        <end position="57"/>
    </location>
</feature>
<sequence>MIEYPDADRLMAGELGEWLQGQRQVRQDAIAQSHDRLFKSGLVLLPLAAFLFILAPLPLEPKFWITAIAAGGAWAWSQVPKHKAKKQVKTGINEAIADALGLAYRHDCEGSEAFGKARDYSMLPSHDRASFEDMWAGEAAGHSLLLHEAHLEERRGSGKNRRWVTVFRGVILSIGFDQPFHGTTLLAPDGAFSKFFGGAKDTIKIDGQVLDRAQMVSPEFEDRFDIYTTDQTEARWLMHPEYIERVLALEHSLGGKHSAVLFTGGSMVMAIKSSNMFESGSLDHNEDAFLVRETIGQFARLADLALALNRLKPSEKGPGG</sequence>
<keyword evidence="1" id="KW-0812">Transmembrane</keyword>
<dbReference type="Pfam" id="PF11335">
    <property type="entry name" value="DUF3137"/>
    <property type="match status" value="1"/>
</dbReference>
<dbReference type="Proteomes" id="UP000432727">
    <property type="component" value="Unassembled WGS sequence"/>
</dbReference>
<evidence type="ECO:0000313" key="2">
    <source>
        <dbReference type="EMBL" id="MXO95294.1"/>
    </source>
</evidence>
<keyword evidence="1" id="KW-0472">Membrane</keyword>
<protein>
    <submittedName>
        <fullName evidence="2">DUF3137 domain-containing protein</fullName>
    </submittedName>
</protein>
<dbReference type="RefSeq" id="WP_160594599.1">
    <property type="nucleotide sequence ID" value="NZ_WTYI01000001.1"/>
</dbReference>
<dbReference type="OrthoDB" id="4960523at2"/>
<name>A0A6I4THB6_9SPHN</name>
<dbReference type="InterPro" id="IPR021484">
    <property type="entry name" value="DUF3137"/>
</dbReference>
<proteinExistence type="predicted"/>